<evidence type="ECO:0000256" key="1">
    <source>
        <dbReference type="ARBA" id="ARBA00007447"/>
    </source>
</evidence>
<dbReference type="SUPFAM" id="SSF50630">
    <property type="entry name" value="Acid proteases"/>
    <property type="match status" value="1"/>
</dbReference>
<protein>
    <submittedName>
        <fullName evidence="3">A1 family peptidase</fullName>
    </submittedName>
</protein>
<keyword evidence="4" id="KW-1185">Reference proteome</keyword>
<dbReference type="CDD" id="cd05471">
    <property type="entry name" value="pepsin_like"/>
    <property type="match status" value="1"/>
</dbReference>
<feature type="domain" description="Peptidase A1" evidence="2">
    <location>
        <begin position="17"/>
        <end position="409"/>
    </location>
</feature>
<dbReference type="RefSeq" id="WP_265616501.1">
    <property type="nucleotide sequence ID" value="NZ_JAPFRD010000005.1"/>
</dbReference>
<evidence type="ECO:0000313" key="4">
    <source>
        <dbReference type="Proteomes" id="UP001142810"/>
    </source>
</evidence>
<dbReference type="PANTHER" id="PTHR47966:SF51">
    <property type="entry name" value="BETA-SITE APP-CLEAVING ENZYME, ISOFORM A-RELATED"/>
    <property type="match status" value="1"/>
</dbReference>
<dbReference type="Pfam" id="PF00026">
    <property type="entry name" value="Asp"/>
    <property type="match status" value="2"/>
</dbReference>
<dbReference type="InterPro" id="IPR001461">
    <property type="entry name" value="Aspartic_peptidase_A1"/>
</dbReference>
<dbReference type="Proteomes" id="UP001142810">
    <property type="component" value="Unassembled WGS sequence"/>
</dbReference>
<comment type="similarity">
    <text evidence="1">Belongs to the peptidase A1 family.</text>
</comment>
<dbReference type="EMBL" id="JAPFRD010000005">
    <property type="protein sequence ID" value="MCW8107812.1"/>
    <property type="molecule type" value="Genomic_DNA"/>
</dbReference>
<proteinExistence type="inferred from homology"/>
<organism evidence="3 4">
    <name type="scientific">Alteromonas aquimaris</name>
    <dbReference type="NCBI Taxonomy" id="2998417"/>
    <lineage>
        <taxon>Bacteria</taxon>
        <taxon>Pseudomonadati</taxon>
        <taxon>Pseudomonadota</taxon>
        <taxon>Gammaproteobacteria</taxon>
        <taxon>Alteromonadales</taxon>
        <taxon>Alteromonadaceae</taxon>
        <taxon>Alteromonas/Salinimonas group</taxon>
        <taxon>Alteromonas</taxon>
    </lineage>
</organism>
<sequence>MKSIRIPITNLYAQGGYCAQFLIGPDATPVNLILDTGSSTFVISHEKVCALAETTFQGTTYAQDIQYGKGGWYGPVVHAQVGVRELDEHIDLADVALAITSKEEAASFLNADGIMGLAYSGLNHAYDLTAYLTENNVEPCVSYPYLMTNSEQTVPQYTHFLHRFPKIDITPYFTQLEESGVVADQFSLLTHRSSIYHTATTESAEVANANQLNHGLLVLGAPQKHDDLYQAPVHTVKVLHDKYYNVSVLGVQVGDGETLEAPALAPKHVRAYCSNGIVDSGATAIVLPAELFQQVKAELIKYNSAFAQILAPYNAFTGKEIGTPLTLLDLNQWPDITLYLEGDNAEPVALTVAPETYWQVNAPQSHQATFKLCTLPGWPNQLILGLPLLNNYYTIFDRRVGDEGVIRFAKKANIPDLVTNAIAQAIHK</sequence>
<comment type="caution">
    <text evidence="3">The sequence shown here is derived from an EMBL/GenBank/DDBJ whole genome shotgun (WGS) entry which is preliminary data.</text>
</comment>
<dbReference type="InterPro" id="IPR033121">
    <property type="entry name" value="PEPTIDASE_A1"/>
</dbReference>
<dbReference type="PRINTS" id="PR00792">
    <property type="entry name" value="PEPSIN"/>
</dbReference>
<dbReference type="InterPro" id="IPR034164">
    <property type="entry name" value="Pepsin-like_dom"/>
</dbReference>
<evidence type="ECO:0000313" key="3">
    <source>
        <dbReference type="EMBL" id="MCW8107812.1"/>
    </source>
</evidence>
<dbReference type="PANTHER" id="PTHR47966">
    <property type="entry name" value="BETA-SITE APP-CLEAVING ENZYME, ISOFORM A-RELATED"/>
    <property type="match status" value="1"/>
</dbReference>
<dbReference type="Gene3D" id="2.40.70.10">
    <property type="entry name" value="Acid Proteases"/>
    <property type="match status" value="2"/>
</dbReference>
<dbReference type="InterPro" id="IPR021109">
    <property type="entry name" value="Peptidase_aspartic_dom_sf"/>
</dbReference>
<reference evidence="3" key="1">
    <citation type="submission" date="2022-11" db="EMBL/GenBank/DDBJ databases">
        <title>Alteromonas sp. nov., isolated from sea water of the Qingdao.</title>
        <authorList>
            <person name="Wang Q."/>
        </authorList>
    </citation>
    <scope>NUCLEOTIDE SEQUENCE</scope>
    <source>
        <strain evidence="3">ASW11-7</strain>
    </source>
</reference>
<accession>A0ABT3P4X2</accession>
<name>A0ABT3P4X2_9ALTE</name>
<dbReference type="InterPro" id="IPR001969">
    <property type="entry name" value="Aspartic_peptidase_AS"/>
</dbReference>
<dbReference type="PROSITE" id="PS00141">
    <property type="entry name" value="ASP_PROTEASE"/>
    <property type="match status" value="2"/>
</dbReference>
<evidence type="ECO:0000259" key="2">
    <source>
        <dbReference type="PROSITE" id="PS51767"/>
    </source>
</evidence>
<dbReference type="PROSITE" id="PS51767">
    <property type="entry name" value="PEPTIDASE_A1"/>
    <property type="match status" value="1"/>
</dbReference>
<gene>
    <name evidence="3" type="ORF">OPS25_04775</name>
</gene>